<feature type="domain" description="Ig-like" evidence="6">
    <location>
        <begin position="145"/>
        <end position="202"/>
    </location>
</feature>
<keyword evidence="2" id="KW-0472">Membrane</keyword>
<evidence type="ECO:0000259" key="7">
    <source>
        <dbReference type="PROSITE" id="PS50853"/>
    </source>
</evidence>
<gene>
    <name evidence="8" type="ORF">ACJMK2_027523</name>
</gene>
<evidence type="ECO:0000256" key="1">
    <source>
        <dbReference type="ARBA" id="ARBA00004479"/>
    </source>
</evidence>
<dbReference type="PROSITE" id="PS50853">
    <property type="entry name" value="FN3"/>
    <property type="match status" value="1"/>
</dbReference>
<comment type="subcellular location">
    <subcellularLocation>
        <location evidence="1">Membrane</location>
        <topology evidence="1">Single-pass type I membrane protein</topology>
    </subcellularLocation>
</comment>
<keyword evidence="4" id="KW-0325">Glycoprotein</keyword>
<dbReference type="SUPFAM" id="SSF48726">
    <property type="entry name" value="Immunoglobulin"/>
    <property type="match status" value="3"/>
</dbReference>
<keyword evidence="5" id="KW-0393">Immunoglobulin domain</keyword>
<dbReference type="PANTHER" id="PTHR11640">
    <property type="entry name" value="NEPHRIN"/>
    <property type="match status" value="1"/>
</dbReference>
<evidence type="ECO:0000256" key="5">
    <source>
        <dbReference type="ARBA" id="ARBA00023319"/>
    </source>
</evidence>
<dbReference type="InterPro" id="IPR003961">
    <property type="entry name" value="FN3_dom"/>
</dbReference>
<evidence type="ECO:0000256" key="2">
    <source>
        <dbReference type="ARBA" id="ARBA00023136"/>
    </source>
</evidence>
<evidence type="ECO:0000313" key="9">
    <source>
        <dbReference type="Proteomes" id="UP001634394"/>
    </source>
</evidence>
<dbReference type="SMART" id="SM00060">
    <property type="entry name" value="FN3"/>
    <property type="match status" value="1"/>
</dbReference>
<dbReference type="CDD" id="cd00063">
    <property type="entry name" value="FN3"/>
    <property type="match status" value="1"/>
</dbReference>
<dbReference type="AlphaFoldDB" id="A0ABD3XN13"/>
<protein>
    <submittedName>
        <fullName evidence="8">Uncharacterized protein</fullName>
    </submittedName>
</protein>
<dbReference type="InterPro" id="IPR036179">
    <property type="entry name" value="Ig-like_dom_sf"/>
</dbReference>
<feature type="domain" description="Ig-like" evidence="6">
    <location>
        <begin position="206"/>
        <end position="295"/>
    </location>
</feature>
<keyword evidence="3" id="KW-1015">Disulfide bond</keyword>
<evidence type="ECO:0000256" key="3">
    <source>
        <dbReference type="ARBA" id="ARBA00023157"/>
    </source>
</evidence>
<dbReference type="Pfam" id="PF00041">
    <property type="entry name" value="fn3"/>
    <property type="match status" value="1"/>
</dbReference>
<keyword evidence="9" id="KW-1185">Reference proteome</keyword>
<dbReference type="SUPFAM" id="SSF49265">
    <property type="entry name" value="Fibronectin type III"/>
    <property type="match status" value="1"/>
</dbReference>
<accession>A0ABD3XN13</accession>
<dbReference type="InterPro" id="IPR003599">
    <property type="entry name" value="Ig_sub"/>
</dbReference>
<feature type="domain" description="Fibronectin type-III" evidence="7">
    <location>
        <begin position="417"/>
        <end position="513"/>
    </location>
</feature>
<dbReference type="Gene3D" id="2.60.40.10">
    <property type="entry name" value="Immunoglobulins"/>
    <property type="match status" value="4"/>
</dbReference>
<dbReference type="GO" id="GO:0016020">
    <property type="term" value="C:membrane"/>
    <property type="evidence" value="ECO:0007669"/>
    <property type="project" value="UniProtKB-SubCell"/>
</dbReference>
<feature type="domain" description="Ig-like" evidence="6">
    <location>
        <begin position="2"/>
        <end position="112"/>
    </location>
</feature>
<organism evidence="8 9">
    <name type="scientific">Sinanodonta woodiana</name>
    <name type="common">Chinese pond mussel</name>
    <name type="synonym">Anodonta woodiana</name>
    <dbReference type="NCBI Taxonomy" id="1069815"/>
    <lineage>
        <taxon>Eukaryota</taxon>
        <taxon>Metazoa</taxon>
        <taxon>Spiralia</taxon>
        <taxon>Lophotrochozoa</taxon>
        <taxon>Mollusca</taxon>
        <taxon>Bivalvia</taxon>
        <taxon>Autobranchia</taxon>
        <taxon>Heteroconchia</taxon>
        <taxon>Palaeoheterodonta</taxon>
        <taxon>Unionida</taxon>
        <taxon>Unionoidea</taxon>
        <taxon>Unionidae</taxon>
        <taxon>Unioninae</taxon>
        <taxon>Sinanodonta</taxon>
    </lineage>
</organism>
<name>A0ABD3XN13_SINWO</name>
<dbReference type="PANTHER" id="PTHR11640:SF158">
    <property type="entry name" value="V-SET AND IMMUNOGLOBULIN DOMAIN-CONTAINING PROTEIN 10-LIKE 2"/>
    <property type="match status" value="1"/>
</dbReference>
<evidence type="ECO:0000313" key="8">
    <source>
        <dbReference type="EMBL" id="KAL3887584.1"/>
    </source>
</evidence>
<comment type="caution">
    <text evidence="8">The sequence shown here is derived from an EMBL/GenBank/DDBJ whole genome shotgun (WGS) entry which is preliminary data.</text>
</comment>
<dbReference type="InterPro" id="IPR036116">
    <property type="entry name" value="FN3_sf"/>
</dbReference>
<feature type="non-terminal residue" evidence="8">
    <location>
        <position position="1"/>
    </location>
</feature>
<reference evidence="8 9" key="1">
    <citation type="submission" date="2024-11" db="EMBL/GenBank/DDBJ databases">
        <title>Chromosome-level genome assembly of the freshwater bivalve Anodonta woodiana.</title>
        <authorList>
            <person name="Chen X."/>
        </authorList>
    </citation>
    <scope>NUCLEOTIDE SEQUENCE [LARGE SCALE GENOMIC DNA]</scope>
    <source>
        <strain evidence="8">MN2024</strain>
        <tissue evidence="8">Gills</tissue>
    </source>
</reference>
<evidence type="ECO:0000259" key="6">
    <source>
        <dbReference type="PROSITE" id="PS50835"/>
    </source>
</evidence>
<dbReference type="InterPro" id="IPR051275">
    <property type="entry name" value="Cell_adhesion_signaling"/>
</dbReference>
<dbReference type="InterPro" id="IPR007110">
    <property type="entry name" value="Ig-like_dom"/>
</dbReference>
<dbReference type="Proteomes" id="UP001634394">
    <property type="component" value="Unassembled WGS sequence"/>
</dbReference>
<dbReference type="PROSITE" id="PS50835">
    <property type="entry name" value="IG_LIKE"/>
    <property type="match status" value="3"/>
</dbReference>
<dbReference type="EMBL" id="JBJQND010000002">
    <property type="protein sequence ID" value="KAL3887584.1"/>
    <property type="molecule type" value="Genomic_DNA"/>
</dbReference>
<dbReference type="InterPro" id="IPR013783">
    <property type="entry name" value="Ig-like_fold"/>
</dbReference>
<sequence>IPSGLSVTQNPNQNIDLSVQSVVLQCKTTGCTYPMPTVQWIFQDHTTSSEIVYITSNTTGTQETCAAQEKVYTSTLNIPQYTTLTDNSDQSGYFSCRINYPDPSRNIMASTSHTVRFAVRVTAVVLQQNNQNITDILTVTLAELVTLTCITGTSRPDPTIDWYTGSQKRGSGPSLTIAFSNMDHNETIYCQAYNIDSSNPVSSAKPRLFVQVRVTEVVLQQNRQNITDILTVTSAEPVTLTCITGTSRPNPTIDWYTGSQKRGSGPSLTIAFSNMDDNETIYCQAYNIDPSKPVSSAKPRLFVQAAPKILDFSQVYKGYVGQYIMIQFDFQSNMKENLTVTAHHSSSSGSITQGIIRPTLPEDLGNSPPVQPPDFKATLVVSISRKSDFGQYVIKVYNSIGSDSKSIGIIEQITPEKPIHFHATNVQEKQLSLTWQSGYQRGNNQTFIVEISLDNITWNNVSQVSAANRDGWFTTVIEDLIPGSEYYFRLYAYNINGRGDLADVQLAIRTLKG</sequence>
<dbReference type="SMART" id="SM00409">
    <property type="entry name" value="IG"/>
    <property type="match status" value="2"/>
</dbReference>
<proteinExistence type="predicted"/>
<evidence type="ECO:0000256" key="4">
    <source>
        <dbReference type="ARBA" id="ARBA00023180"/>
    </source>
</evidence>